<protein>
    <submittedName>
        <fullName evidence="2">Uncharacterized protein</fullName>
    </submittedName>
</protein>
<evidence type="ECO:0000313" key="2">
    <source>
        <dbReference type="EMBL" id="KAK8949237.1"/>
    </source>
</evidence>
<evidence type="ECO:0000256" key="1">
    <source>
        <dbReference type="SAM" id="MobiDB-lite"/>
    </source>
</evidence>
<dbReference type="Proteomes" id="UP001418222">
    <property type="component" value="Unassembled WGS sequence"/>
</dbReference>
<feature type="compositionally biased region" description="Polar residues" evidence="1">
    <location>
        <begin position="1"/>
        <end position="10"/>
    </location>
</feature>
<dbReference type="AlphaFoldDB" id="A0AAP0BT92"/>
<organism evidence="2 3">
    <name type="scientific">Platanthera zijinensis</name>
    <dbReference type="NCBI Taxonomy" id="2320716"/>
    <lineage>
        <taxon>Eukaryota</taxon>
        <taxon>Viridiplantae</taxon>
        <taxon>Streptophyta</taxon>
        <taxon>Embryophyta</taxon>
        <taxon>Tracheophyta</taxon>
        <taxon>Spermatophyta</taxon>
        <taxon>Magnoliopsida</taxon>
        <taxon>Liliopsida</taxon>
        <taxon>Asparagales</taxon>
        <taxon>Orchidaceae</taxon>
        <taxon>Orchidoideae</taxon>
        <taxon>Orchideae</taxon>
        <taxon>Orchidinae</taxon>
        <taxon>Platanthera</taxon>
    </lineage>
</organism>
<comment type="caution">
    <text evidence="2">The sequence shown here is derived from an EMBL/GenBank/DDBJ whole genome shotgun (WGS) entry which is preliminary data.</text>
</comment>
<evidence type="ECO:0000313" key="3">
    <source>
        <dbReference type="Proteomes" id="UP001418222"/>
    </source>
</evidence>
<reference evidence="2 3" key="1">
    <citation type="journal article" date="2022" name="Nat. Plants">
        <title>Genomes of leafy and leafless Platanthera orchids illuminate the evolution of mycoheterotrophy.</title>
        <authorList>
            <person name="Li M.H."/>
            <person name="Liu K.W."/>
            <person name="Li Z."/>
            <person name="Lu H.C."/>
            <person name="Ye Q.L."/>
            <person name="Zhang D."/>
            <person name="Wang J.Y."/>
            <person name="Li Y.F."/>
            <person name="Zhong Z.M."/>
            <person name="Liu X."/>
            <person name="Yu X."/>
            <person name="Liu D.K."/>
            <person name="Tu X.D."/>
            <person name="Liu B."/>
            <person name="Hao Y."/>
            <person name="Liao X.Y."/>
            <person name="Jiang Y.T."/>
            <person name="Sun W.H."/>
            <person name="Chen J."/>
            <person name="Chen Y.Q."/>
            <person name="Ai Y."/>
            <person name="Zhai J.W."/>
            <person name="Wu S.S."/>
            <person name="Zhou Z."/>
            <person name="Hsiao Y.Y."/>
            <person name="Wu W.L."/>
            <person name="Chen Y.Y."/>
            <person name="Lin Y.F."/>
            <person name="Hsu J.L."/>
            <person name="Li C.Y."/>
            <person name="Wang Z.W."/>
            <person name="Zhao X."/>
            <person name="Zhong W.Y."/>
            <person name="Ma X.K."/>
            <person name="Ma L."/>
            <person name="Huang J."/>
            <person name="Chen G.Z."/>
            <person name="Huang M.Z."/>
            <person name="Huang L."/>
            <person name="Peng D.H."/>
            <person name="Luo Y.B."/>
            <person name="Zou S.Q."/>
            <person name="Chen S.P."/>
            <person name="Lan S."/>
            <person name="Tsai W.C."/>
            <person name="Van de Peer Y."/>
            <person name="Liu Z.J."/>
        </authorList>
    </citation>
    <scope>NUCLEOTIDE SEQUENCE [LARGE SCALE GENOMIC DNA]</scope>
    <source>
        <strain evidence="2">Lor287</strain>
    </source>
</reference>
<gene>
    <name evidence="2" type="ORF">KSP39_PZI004964</name>
</gene>
<dbReference type="EMBL" id="JBBWWQ010000004">
    <property type="protein sequence ID" value="KAK8949237.1"/>
    <property type="molecule type" value="Genomic_DNA"/>
</dbReference>
<sequence>MAEKTSTQEPSRVDGEGNSRRRRKRAGQNDSIAVAIEKLVDSVQGAVGTMTASDVDDIYVTLTRMTDLSSQDFLRAMDILCHDSVKRDIFKRLPDELKGTWLRMQFDR</sequence>
<keyword evidence="3" id="KW-1185">Reference proteome</keyword>
<accession>A0AAP0BT92</accession>
<feature type="region of interest" description="Disordered" evidence="1">
    <location>
        <begin position="1"/>
        <end position="29"/>
    </location>
</feature>
<name>A0AAP0BT92_9ASPA</name>
<proteinExistence type="predicted"/>